<sequence length="103" mass="12221">MKQTSSSIATRCNIFKIVFVYFTLRNRKLPNKRWESFLFCYPYWASFDGNEECRIYYNLKLEKFENQLSSGLAKDSFSLANFDICYACSLQHVNNNRSEDLNN</sequence>
<comment type="caution">
    <text evidence="1">The sequence shown here is derived from an EMBL/GenBank/DDBJ whole genome shotgun (WGS) entry which is preliminary data.</text>
</comment>
<protein>
    <submittedName>
        <fullName evidence="1">Uncharacterized protein</fullName>
    </submittedName>
</protein>
<dbReference type="AlphaFoldDB" id="A0A0V1BII9"/>
<evidence type="ECO:0000313" key="1">
    <source>
        <dbReference type="EMBL" id="KRY36604.1"/>
    </source>
</evidence>
<dbReference type="InParanoid" id="A0A0V1BII9"/>
<dbReference type="OrthoDB" id="10331910at2759"/>
<accession>A0A0V1BII9</accession>
<organism evidence="1 2">
    <name type="scientific">Trichinella spiralis</name>
    <name type="common">Trichina worm</name>
    <dbReference type="NCBI Taxonomy" id="6334"/>
    <lineage>
        <taxon>Eukaryota</taxon>
        <taxon>Metazoa</taxon>
        <taxon>Ecdysozoa</taxon>
        <taxon>Nematoda</taxon>
        <taxon>Enoplea</taxon>
        <taxon>Dorylaimia</taxon>
        <taxon>Trichinellida</taxon>
        <taxon>Trichinellidae</taxon>
        <taxon>Trichinella</taxon>
    </lineage>
</organism>
<name>A0A0V1BII9_TRISP</name>
<proteinExistence type="predicted"/>
<dbReference type="EMBL" id="JYDH01000041">
    <property type="protein sequence ID" value="KRY36604.1"/>
    <property type="molecule type" value="Genomic_DNA"/>
</dbReference>
<gene>
    <name evidence="1" type="ORF">T01_15077</name>
</gene>
<evidence type="ECO:0000313" key="2">
    <source>
        <dbReference type="Proteomes" id="UP000054776"/>
    </source>
</evidence>
<dbReference type="Proteomes" id="UP000054776">
    <property type="component" value="Unassembled WGS sequence"/>
</dbReference>
<reference evidence="1 2" key="1">
    <citation type="submission" date="2015-01" db="EMBL/GenBank/DDBJ databases">
        <title>Evolution of Trichinella species and genotypes.</title>
        <authorList>
            <person name="Korhonen P.K."/>
            <person name="Edoardo P."/>
            <person name="Giuseppe L.R."/>
            <person name="Gasser R.B."/>
        </authorList>
    </citation>
    <scope>NUCLEOTIDE SEQUENCE [LARGE SCALE GENOMIC DNA]</scope>
    <source>
        <strain evidence="1">ISS3</strain>
    </source>
</reference>
<keyword evidence="2" id="KW-1185">Reference proteome</keyword>